<dbReference type="OrthoDB" id="9780152at2"/>
<dbReference type="Gene3D" id="3.30.590.20">
    <property type="match status" value="1"/>
</dbReference>
<keyword evidence="7 10" id="KW-0067">ATP-binding</keyword>
<dbReference type="PANTHER" id="PTHR34378:SF1">
    <property type="entry name" value="GLUTAMATE--CYSTEINE LIGASE, CHLOROPLASTIC"/>
    <property type="match status" value="1"/>
</dbReference>
<evidence type="ECO:0000256" key="8">
    <source>
        <dbReference type="ARBA" id="ARBA00022946"/>
    </source>
</evidence>
<dbReference type="EMBL" id="FXTO01000007">
    <property type="protein sequence ID" value="SMO62438.1"/>
    <property type="molecule type" value="Genomic_DNA"/>
</dbReference>
<dbReference type="InterPro" id="IPR011556">
    <property type="entry name" value="Glut_cys_lig_pln_type"/>
</dbReference>
<proteinExistence type="inferred from homology"/>
<organism evidence="12 13">
    <name type="scientific">Thalassovita litoralis</name>
    <dbReference type="NCBI Taxonomy" id="1010611"/>
    <lineage>
        <taxon>Bacteria</taxon>
        <taxon>Pseudomonadati</taxon>
        <taxon>Pseudomonadota</taxon>
        <taxon>Alphaproteobacteria</taxon>
        <taxon>Rhodobacterales</taxon>
        <taxon>Roseobacteraceae</taxon>
        <taxon>Thalassovita</taxon>
    </lineage>
</organism>
<accession>A0A521CSS8</accession>
<gene>
    <name evidence="12" type="ORF">SAMN06265173_107116</name>
</gene>
<dbReference type="GO" id="GO:0004357">
    <property type="term" value="F:glutamate-cysteine ligase activity"/>
    <property type="evidence" value="ECO:0007669"/>
    <property type="project" value="UniProtKB-UniRule"/>
</dbReference>
<comment type="similarity">
    <text evidence="10">Belongs to the glutamate--cysteine ligase type 2 family. EgtA subfamily.</text>
</comment>
<evidence type="ECO:0000256" key="5">
    <source>
        <dbReference type="ARBA" id="ARBA00022684"/>
    </source>
</evidence>
<keyword evidence="6 10" id="KW-0547">Nucleotide-binding</keyword>
<reference evidence="12 13" key="1">
    <citation type="submission" date="2017-05" db="EMBL/GenBank/DDBJ databases">
        <authorList>
            <person name="Varghese N."/>
            <person name="Submissions S."/>
        </authorList>
    </citation>
    <scope>NUCLEOTIDE SEQUENCE [LARGE SCALE GENOMIC DNA]</scope>
    <source>
        <strain evidence="12 13">DSM 29506</strain>
    </source>
</reference>
<keyword evidence="4 10" id="KW-0436">Ligase</keyword>
<comment type="function">
    <text evidence="10">Catalyzes the synthesis of gamma-glutamylcysteine (gamma-GC).</text>
</comment>
<dbReference type="InterPro" id="IPR006336">
    <property type="entry name" value="GCS2"/>
</dbReference>
<evidence type="ECO:0000256" key="3">
    <source>
        <dbReference type="ARBA" id="ARBA00011153"/>
    </source>
</evidence>
<dbReference type="EC" id="6.3.2.2" evidence="10"/>
<evidence type="ECO:0000256" key="6">
    <source>
        <dbReference type="ARBA" id="ARBA00022741"/>
    </source>
</evidence>
<evidence type="ECO:0000313" key="13">
    <source>
        <dbReference type="Proteomes" id="UP000316030"/>
    </source>
</evidence>
<keyword evidence="13" id="KW-1185">Reference proteome</keyword>
<evidence type="ECO:0000256" key="1">
    <source>
        <dbReference type="ARBA" id="ARBA00005006"/>
    </source>
</evidence>
<keyword evidence="9 11" id="KW-1015">Disulfide bond</keyword>
<evidence type="ECO:0000256" key="11">
    <source>
        <dbReference type="PIRSR" id="PIRSR017901-50"/>
    </source>
</evidence>
<sequence length="456" mass="51166">MSIPQSGGGPIEHMSQLAEYLESGCKPKDDWRIGTEHEKFGYCKDTLKPIPYDGERSVLAVLEGLRDGHGWTPMEEGGKLIGLTKDGANVSLEPGGQLELSGAPLETIHQTCDEVNEHLRDVKDIADKVGVGFIGLGAAPIWQHEDMPVMPKGRYKLMTDYMDQVGTMGKSMMYRTCTVQVNLDFQSEADMVQKLRVALALQPVATALFANSPFFEGKPNGHKSWRSRIWRDLDPARTGMLPFVFDEGFGFQQYVDYALDVPMYFVYRDGKYINALGQSFRDFLNGKLPALPGETPTLSDWADHLTTVFPEARIKKYMEMRGADGGPWRRICALPAFWVGLMYDQNSLDAAWDLVKHWDAETREAWRVEASVRGLQAIVGGRRMIDLAAEVLDISRKGLIARARPGLGGMVQDERHFLHALEDSIEMGKTPADELLDRYNGDWNGDLTRIYGEYSY</sequence>
<evidence type="ECO:0000256" key="2">
    <source>
        <dbReference type="ARBA" id="ARBA00010253"/>
    </source>
</evidence>
<evidence type="ECO:0000313" key="12">
    <source>
        <dbReference type="EMBL" id="SMO62438.1"/>
    </source>
</evidence>
<dbReference type="RefSeq" id="WP_142492895.1">
    <property type="nucleotide sequence ID" value="NZ_FXTO01000007.1"/>
</dbReference>
<keyword evidence="5" id="KW-0317">Glutathione biosynthesis</keyword>
<evidence type="ECO:0000256" key="4">
    <source>
        <dbReference type="ARBA" id="ARBA00022598"/>
    </source>
</evidence>
<evidence type="ECO:0000256" key="9">
    <source>
        <dbReference type="ARBA" id="ARBA00023157"/>
    </source>
</evidence>
<dbReference type="PANTHER" id="PTHR34378">
    <property type="entry name" value="GLUTAMATE--CYSTEINE LIGASE, CHLOROPLASTIC"/>
    <property type="match status" value="1"/>
</dbReference>
<dbReference type="GO" id="GO:0005524">
    <property type="term" value="F:ATP binding"/>
    <property type="evidence" value="ECO:0007669"/>
    <property type="project" value="UniProtKB-UniRule"/>
</dbReference>
<comment type="subunit">
    <text evidence="3">Homodimer or monomer when oxidized or reduced, respectively.</text>
</comment>
<comment type="catalytic activity">
    <reaction evidence="10">
        <text>L-cysteine + L-glutamate + ATP = gamma-L-glutamyl-L-cysteine + ADP + phosphate + H(+)</text>
        <dbReference type="Rhea" id="RHEA:13285"/>
        <dbReference type="ChEBI" id="CHEBI:15378"/>
        <dbReference type="ChEBI" id="CHEBI:29985"/>
        <dbReference type="ChEBI" id="CHEBI:30616"/>
        <dbReference type="ChEBI" id="CHEBI:35235"/>
        <dbReference type="ChEBI" id="CHEBI:43474"/>
        <dbReference type="ChEBI" id="CHEBI:58173"/>
        <dbReference type="ChEBI" id="CHEBI:456216"/>
        <dbReference type="EC" id="6.3.2.2"/>
    </reaction>
</comment>
<comment type="pathway">
    <text evidence="1">Sulfur metabolism; glutathione biosynthesis; glutathione from L-cysteine and L-glutamate: step 1/2.</text>
</comment>
<evidence type="ECO:0000256" key="7">
    <source>
        <dbReference type="ARBA" id="ARBA00022840"/>
    </source>
</evidence>
<dbReference type="InterPro" id="IPR035434">
    <property type="entry name" value="GCL_bact_plant"/>
</dbReference>
<dbReference type="Pfam" id="PF04107">
    <property type="entry name" value="GCS2"/>
    <property type="match status" value="1"/>
</dbReference>
<comment type="similarity">
    <text evidence="2">Belongs to the carboxylate-amine ligase family. Glutamate--cysteine ligase type 2 subfamily.</text>
</comment>
<dbReference type="Proteomes" id="UP000316030">
    <property type="component" value="Unassembled WGS sequence"/>
</dbReference>
<dbReference type="AlphaFoldDB" id="A0A521CSS8"/>
<dbReference type="PIRSF" id="PIRSF017901">
    <property type="entry name" value="GCL"/>
    <property type="match status" value="1"/>
</dbReference>
<name>A0A521CSS8_9RHOB</name>
<protein>
    <recommendedName>
        <fullName evidence="10">Glutamate--cysteine ligase</fullName>
        <ecNumber evidence="10">6.3.2.2</ecNumber>
    </recommendedName>
</protein>
<keyword evidence="8" id="KW-0809">Transit peptide</keyword>
<dbReference type="GO" id="GO:0006750">
    <property type="term" value="P:glutathione biosynthetic process"/>
    <property type="evidence" value="ECO:0007669"/>
    <property type="project" value="UniProtKB-UniRule"/>
</dbReference>
<dbReference type="SUPFAM" id="SSF55931">
    <property type="entry name" value="Glutamine synthetase/guanido kinase"/>
    <property type="match status" value="1"/>
</dbReference>
<dbReference type="InterPro" id="IPR014746">
    <property type="entry name" value="Gln_synth/guanido_kin_cat_dom"/>
</dbReference>
<feature type="disulfide bond" evidence="11">
    <location>
        <begin position="112"/>
        <end position="332"/>
    </location>
</feature>
<dbReference type="NCBIfam" id="TIGR01436">
    <property type="entry name" value="glu_cys_lig_pln"/>
    <property type="match status" value="1"/>
</dbReference>
<evidence type="ECO:0000256" key="10">
    <source>
        <dbReference type="PIRNR" id="PIRNR017901"/>
    </source>
</evidence>